<dbReference type="PIRSF" id="PIRSF037778">
    <property type="entry name" value="UCP037778_transp_RibU"/>
    <property type="match status" value="1"/>
</dbReference>
<dbReference type="Pfam" id="PF12822">
    <property type="entry name" value="ECF_trnsprt"/>
    <property type="match status" value="1"/>
</dbReference>
<evidence type="ECO:0000256" key="1">
    <source>
        <dbReference type="ARBA" id="ARBA00004651"/>
    </source>
</evidence>
<comment type="subcellular location">
    <subcellularLocation>
        <location evidence="1">Cell membrane</location>
        <topology evidence="1">Multi-pass membrane protein</topology>
    </subcellularLocation>
</comment>
<keyword evidence="4 8" id="KW-1003">Cell membrane</keyword>
<dbReference type="GO" id="GO:0032217">
    <property type="term" value="F:riboflavin transmembrane transporter activity"/>
    <property type="evidence" value="ECO:0007669"/>
    <property type="project" value="UniProtKB-UniRule"/>
</dbReference>
<name>A0A9D1E2Z3_9BACT</name>
<feature type="transmembrane region" description="Helical" evidence="9">
    <location>
        <begin position="165"/>
        <end position="190"/>
    </location>
</feature>
<reference evidence="10" key="1">
    <citation type="submission" date="2020-10" db="EMBL/GenBank/DDBJ databases">
        <authorList>
            <person name="Gilroy R."/>
        </authorList>
    </citation>
    <scope>NUCLEOTIDE SEQUENCE</scope>
    <source>
        <strain evidence="10">CHK121-14286</strain>
    </source>
</reference>
<comment type="similarity">
    <text evidence="2 8">Belongs to the prokaryotic riboflavin transporter (P-RFT) (TC 2.A.87) family.</text>
</comment>
<feature type="transmembrane region" description="Helical" evidence="9">
    <location>
        <begin position="47"/>
        <end position="72"/>
    </location>
</feature>
<dbReference type="InterPro" id="IPR025720">
    <property type="entry name" value="RibU"/>
</dbReference>
<dbReference type="AlphaFoldDB" id="A0A9D1E2Z3"/>
<feature type="transmembrane region" description="Helical" evidence="9">
    <location>
        <begin position="110"/>
        <end position="133"/>
    </location>
</feature>
<evidence type="ECO:0000256" key="4">
    <source>
        <dbReference type="ARBA" id="ARBA00022475"/>
    </source>
</evidence>
<evidence type="ECO:0000256" key="2">
    <source>
        <dbReference type="ARBA" id="ARBA00005540"/>
    </source>
</evidence>
<gene>
    <name evidence="10" type="ORF">IAC95_00090</name>
</gene>
<evidence type="ECO:0000256" key="9">
    <source>
        <dbReference type="SAM" id="Phobius"/>
    </source>
</evidence>
<evidence type="ECO:0000256" key="8">
    <source>
        <dbReference type="PIRNR" id="PIRNR037778"/>
    </source>
</evidence>
<evidence type="ECO:0000313" key="10">
    <source>
        <dbReference type="EMBL" id="HIR65281.1"/>
    </source>
</evidence>
<comment type="function">
    <text evidence="8">Probably a riboflavin-binding protein that interacts with the energy-coupling factor (ECF) ABC-transporter complex.</text>
</comment>
<evidence type="ECO:0000256" key="7">
    <source>
        <dbReference type="ARBA" id="ARBA00023136"/>
    </source>
</evidence>
<dbReference type="PANTHER" id="PTHR38438:SF1">
    <property type="entry name" value="RIBOFLAVIN TRANSPORTER RIBU"/>
    <property type="match status" value="1"/>
</dbReference>
<dbReference type="EMBL" id="DVHL01000002">
    <property type="protein sequence ID" value="HIR65281.1"/>
    <property type="molecule type" value="Genomic_DNA"/>
</dbReference>
<evidence type="ECO:0000256" key="6">
    <source>
        <dbReference type="ARBA" id="ARBA00022989"/>
    </source>
</evidence>
<comment type="caution">
    <text evidence="10">The sequence shown here is derived from an EMBL/GenBank/DDBJ whole genome shotgun (WGS) entry which is preliminary data.</text>
</comment>
<evidence type="ECO:0000313" key="11">
    <source>
        <dbReference type="Proteomes" id="UP000824200"/>
    </source>
</evidence>
<dbReference type="InterPro" id="IPR024529">
    <property type="entry name" value="ECF_trnsprt_substrate-spec"/>
</dbReference>
<keyword evidence="3 8" id="KW-0813">Transport</keyword>
<organism evidence="10 11">
    <name type="scientific">Candidatus Fimimonas gallinarum</name>
    <dbReference type="NCBI Taxonomy" id="2840821"/>
    <lineage>
        <taxon>Bacteria</taxon>
        <taxon>Pseudomonadati</taxon>
        <taxon>Myxococcota</taxon>
        <taxon>Myxococcia</taxon>
        <taxon>Myxococcales</taxon>
        <taxon>Cystobacterineae</taxon>
        <taxon>Myxococcaceae</taxon>
        <taxon>Myxococcaceae incertae sedis</taxon>
        <taxon>Candidatus Fimimonas</taxon>
    </lineage>
</organism>
<keyword evidence="6 9" id="KW-1133">Transmembrane helix</keyword>
<sequence length="213" mass="23416">MKFFTAGNMAVMSILTAISFILYAFVKFPLPFIFPSFLDIQISDMPALLGGFALGPVAGCIIIVVKCCLKMLFGMSGTACVGELADIIVGIAFVLPASLFYKYNKNRKGAIWGMVLGTASAIVASLLSNWLILIPFYAKAYGMEAIIGMVNSLYPEVTAETFYNYYLPLAVLPFNLLRCAVCAVITYFVYKPLSKALHWEIKRKKKSPNEEVA</sequence>
<keyword evidence="7 8" id="KW-0472">Membrane</keyword>
<reference evidence="10" key="2">
    <citation type="journal article" date="2021" name="PeerJ">
        <title>Extensive microbial diversity within the chicken gut microbiome revealed by metagenomics and culture.</title>
        <authorList>
            <person name="Gilroy R."/>
            <person name="Ravi A."/>
            <person name="Getino M."/>
            <person name="Pursley I."/>
            <person name="Horton D.L."/>
            <person name="Alikhan N.F."/>
            <person name="Baker D."/>
            <person name="Gharbi K."/>
            <person name="Hall N."/>
            <person name="Watson M."/>
            <person name="Adriaenssens E.M."/>
            <person name="Foster-Nyarko E."/>
            <person name="Jarju S."/>
            <person name="Secka A."/>
            <person name="Antonio M."/>
            <person name="Oren A."/>
            <person name="Chaudhuri R.R."/>
            <person name="La Ragione R."/>
            <person name="Hildebrand F."/>
            <person name="Pallen M.J."/>
        </authorList>
    </citation>
    <scope>NUCLEOTIDE SEQUENCE</scope>
    <source>
        <strain evidence="10">CHK121-14286</strain>
    </source>
</reference>
<evidence type="ECO:0000256" key="3">
    <source>
        <dbReference type="ARBA" id="ARBA00022448"/>
    </source>
</evidence>
<dbReference type="PANTHER" id="PTHR38438">
    <property type="entry name" value="RIBOFLAVIN TRANSPORTER RIBU"/>
    <property type="match status" value="1"/>
</dbReference>
<dbReference type="Gene3D" id="1.10.1760.20">
    <property type="match status" value="1"/>
</dbReference>
<accession>A0A9D1E2Z3</accession>
<evidence type="ECO:0000256" key="5">
    <source>
        <dbReference type="ARBA" id="ARBA00022692"/>
    </source>
</evidence>
<feature type="transmembrane region" description="Helical" evidence="9">
    <location>
        <begin position="6"/>
        <end position="26"/>
    </location>
</feature>
<feature type="transmembrane region" description="Helical" evidence="9">
    <location>
        <begin position="84"/>
        <end position="103"/>
    </location>
</feature>
<protein>
    <recommendedName>
        <fullName evidence="8">Riboflavin transporter</fullName>
    </recommendedName>
</protein>
<dbReference type="Proteomes" id="UP000824200">
    <property type="component" value="Unassembled WGS sequence"/>
</dbReference>
<proteinExistence type="inferred from homology"/>
<keyword evidence="5 9" id="KW-0812">Transmembrane</keyword>
<dbReference type="GO" id="GO:0005886">
    <property type="term" value="C:plasma membrane"/>
    <property type="evidence" value="ECO:0007669"/>
    <property type="project" value="UniProtKB-SubCell"/>
</dbReference>